<evidence type="ECO:0000256" key="6">
    <source>
        <dbReference type="ARBA" id="ARBA00023136"/>
    </source>
</evidence>
<evidence type="ECO:0000256" key="3">
    <source>
        <dbReference type="ARBA" id="ARBA00022448"/>
    </source>
</evidence>
<keyword evidence="11" id="KW-1185">Reference proteome</keyword>
<dbReference type="RefSeq" id="WP_341399453.1">
    <property type="nucleotide sequence ID" value="NZ_JBBUTI010000007.1"/>
</dbReference>
<evidence type="ECO:0000256" key="7">
    <source>
        <dbReference type="ARBA" id="ARBA00023237"/>
    </source>
</evidence>
<dbReference type="InterPro" id="IPR010130">
    <property type="entry name" value="T1SS_OMP_TolC"/>
</dbReference>
<comment type="subcellular location">
    <subcellularLocation>
        <location evidence="1">Cell outer membrane</location>
    </subcellularLocation>
</comment>
<organism evidence="10 11">
    <name type="scientific">Ideonella margarita</name>
    <dbReference type="NCBI Taxonomy" id="2984191"/>
    <lineage>
        <taxon>Bacteria</taxon>
        <taxon>Pseudomonadati</taxon>
        <taxon>Pseudomonadota</taxon>
        <taxon>Betaproteobacteria</taxon>
        <taxon>Burkholderiales</taxon>
        <taxon>Sphaerotilaceae</taxon>
        <taxon>Ideonella</taxon>
    </lineage>
</organism>
<evidence type="ECO:0000313" key="11">
    <source>
        <dbReference type="Proteomes" id="UP001379945"/>
    </source>
</evidence>
<dbReference type="Pfam" id="PF24125">
    <property type="entry name" value="Cds6_C"/>
    <property type="match status" value="1"/>
</dbReference>
<evidence type="ECO:0000256" key="4">
    <source>
        <dbReference type="ARBA" id="ARBA00022452"/>
    </source>
</evidence>
<proteinExistence type="inferred from homology"/>
<evidence type="ECO:0000256" key="2">
    <source>
        <dbReference type="ARBA" id="ARBA00007613"/>
    </source>
</evidence>
<keyword evidence="4" id="KW-1134">Transmembrane beta strand</keyword>
<evidence type="ECO:0000313" key="10">
    <source>
        <dbReference type="EMBL" id="MEK8047160.1"/>
    </source>
</evidence>
<evidence type="ECO:0000256" key="5">
    <source>
        <dbReference type="ARBA" id="ARBA00022692"/>
    </source>
</evidence>
<dbReference type="Gene3D" id="1.20.1600.10">
    <property type="entry name" value="Outer membrane efflux proteins (OEP)"/>
    <property type="match status" value="1"/>
</dbReference>
<sequence>MTKNLLSLSLLSIACTAALAQNSTGIAGVAQRAIETSPEVAAKFNAFKAAADEIDIANGALRPRVDLTAEAGRTNDRLTNRNPQTQSLNRTGAALSITQLLWDGGATTGEVARLGHARMARYFDFVDATEQTALEAVRAYHDVERYRRLVSLAQDNYVQHRYAFDQIQSRVKAGVARGVDSEQAGARLALAESNLITEKANLHDVTERYRRVVGAQPDASPASSSPATLLRSLPNSGNAALSAAAMNSPTVAAAIENLRATRAQAESRKGAYQPRVEARLRAGAGNNFDGVEDQKRDVNAQVTLAWNLYNGGSDDARQRQSANLLNQAADLRDKACRDTRQTVAIAFNDNRKLDEQLGYLDRNVVAIERARDAYRQQFDIGQRSLLDLLNAENELYTARRSYALALFDKRIAEARTHAGIGQLTAALGLKRADTSAEAPEAGSWAAGEDAASRCPLSATEMAGASREELDARVRDMTPKAAPAPMPAAAPVVVAPVAPAPASASAPAGLAEQRLRDWAAAWMSKDLTAYYGFYGQNFGPLKADRAKWMADRKRLVTKAGDIKVDINNIKSNTVSPTRVETTFEQRYASKDYSDTMTKTLTWALTGDKWVIVKESNR</sequence>
<evidence type="ECO:0000256" key="8">
    <source>
        <dbReference type="SAM" id="SignalP"/>
    </source>
</evidence>
<protein>
    <submittedName>
        <fullName evidence="10">TolC family outer membrane protein</fullName>
    </submittedName>
</protein>
<feature type="domain" description="Cds6 C-terminal" evidence="9">
    <location>
        <begin position="512"/>
        <end position="613"/>
    </location>
</feature>
<dbReference type="EMBL" id="JBBUTI010000007">
    <property type="protein sequence ID" value="MEK8047160.1"/>
    <property type="molecule type" value="Genomic_DNA"/>
</dbReference>
<comment type="caution">
    <text evidence="10">The sequence shown here is derived from an EMBL/GenBank/DDBJ whole genome shotgun (WGS) entry which is preliminary data.</text>
</comment>
<dbReference type="SUPFAM" id="SSF56954">
    <property type="entry name" value="Outer membrane efflux proteins (OEP)"/>
    <property type="match status" value="1"/>
</dbReference>
<dbReference type="InterPro" id="IPR056203">
    <property type="entry name" value="Cds6_C"/>
</dbReference>
<comment type="similarity">
    <text evidence="2">Belongs to the outer membrane factor (OMF) (TC 1.B.17) family.</text>
</comment>
<dbReference type="InterPro" id="IPR051906">
    <property type="entry name" value="TolC-like"/>
</dbReference>
<evidence type="ECO:0000256" key="1">
    <source>
        <dbReference type="ARBA" id="ARBA00004442"/>
    </source>
</evidence>
<dbReference type="InterPro" id="IPR003423">
    <property type="entry name" value="OMP_efflux"/>
</dbReference>
<name>A0ABU9CA83_9BURK</name>
<dbReference type="PANTHER" id="PTHR30026:SF22">
    <property type="entry name" value="OUTER MEMBRANE EFFLUX PROTEIN"/>
    <property type="match status" value="1"/>
</dbReference>
<evidence type="ECO:0000259" key="9">
    <source>
        <dbReference type="Pfam" id="PF24125"/>
    </source>
</evidence>
<keyword evidence="6" id="KW-0472">Membrane</keyword>
<keyword evidence="8" id="KW-0732">Signal</keyword>
<dbReference type="Proteomes" id="UP001379945">
    <property type="component" value="Unassembled WGS sequence"/>
</dbReference>
<keyword evidence="5" id="KW-0812">Transmembrane</keyword>
<reference evidence="10 11" key="1">
    <citation type="submission" date="2024-04" db="EMBL/GenBank/DDBJ databases">
        <title>Novel species of the genus Ideonella isolated from streams.</title>
        <authorList>
            <person name="Lu H."/>
        </authorList>
    </citation>
    <scope>NUCLEOTIDE SEQUENCE [LARGE SCALE GENOMIC DNA]</scope>
    <source>
        <strain evidence="10 11">LYT19W</strain>
    </source>
</reference>
<feature type="chain" id="PRO_5046395226" evidence="8">
    <location>
        <begin position="21"/>
        <end position="616"/>
    </location>
</feature>
<dbReference type="PANTHER" id="PTHR30026">
    <property type="entry name" value="OUTER MEMBRANE PROTEIN TOLC"/>
    <property type="match status" value="1"/>
</dbReference>
<dbReference type="NCBIfam" id="TIGR01844">
    <property type="entry name" value="type_I_sec_TolC"/>
    <property type="match status" value="1"/>
</dbReference>
<dbReference type="PROSITE" id="PS51257">
    <property type="entry name" value="PROKAR_LIPOPROTEIN"/>
    <property type="match status" value="1"/>
</dbReference>
<gene>
    <name evidence="10" type="ORF">AACH00_12425</name>
</gene>
<dbReference type="SUPFAM" id="SSF54427">
    <property type="entry name" value="NTF2-like"/>
    <property type="match status" value="1"/>
</dbReference>
<dbReference type="InterPro" id="IPR032710">
    <property type="entry name" value="NTF2-like_dom_sf"/>
</dbReference>
<accession>A0ABU9CA83</accession>
<keyword evidence="3" id="KW-0813">Transport</keyword>
<feature type="signal peptide" evidence="8">
    <location>
        <begin position="1"/>
        <end position="20"/>
    </location>
</feature>
<dbReference type="Pfam" id="PF02321">
    <property type="entry name" value="OEP"/>
    <property type="match status" value="2"/>
</dbReference>
<keyword evidence="7" id="KW-0998">Cell outer membrane</keyword>